<dbReference type="InterPro" id="IPR037353">
    <property type="entry name" value="ASH2"/>
</dbReference>
<dbReference type="FunFam" id="2.60.120.920:FF:000043">
    <property type="entry name" value="Protein TRAUCO"/>
    <property type="match status" value="1"/>
</dbReference>
<dbReference type="CDD" id="cd12872">
    <property type="entry name" value="SPRY_Ash2"/>
    <property type="match status" value="1"/>
</dbReference>
<evidence type="ECO:0000313" key="5">
    <source>
        <dbReference type="EMBL" id="KXG22815.1"/>
    </source>
</evidence>
<sequence>MASPSPPPSPICARSMATPSPPPAVQPPSDVTPAPLLPDASASAADAFQKLSLHVTHASLGLETPVDGDDYGGGSCSKPPAPAPKKKTKSKSSKRDENSIWTRSTSRKRKNKKATPQQRAAAAQPWPGAAGAEECAPGQPVLLSRVFKSERILLLADRLTAASSKGYRMVRATHGVAAGAWYFEVKVIHLGSTGHARLGWATNMADIDMPVGCGAYSFGYRDIDGAKVHMSWRDSYGEEGYGEGDVLGFYISLPDGERYEPQVNLNNKGKPFLVQGQDAQAHVPGSKICYFKNGVCQGLAFEDILGGRYYPAASLYTMPNKPNCVVKFNFGPNFNFFPQDFGGLPIPQPMSEVPRQALR</sequence>
<feature type="compositionally biased region" description="Pro residues" evidence="3">
    <location>
        <begin position="1"/>
        <end position="10"/>
    </location>
</feature>
<feature type="region of interest" description="Disordered" evidence="3">
    <location>
        <begin position="1"/>
        <end position="38"/>
    </location>
</feature>
<keyword evidence="2" id="KW-0539">Nucleus</keyword>
<feature type="region of interest" description="Disordered" evidence="3">
    <location>
        <begin position="62"/>
        <end position="134"/>
    </location>
</feature>
<dbReference type="InterPro" id="IPR003877">
    <property type="entry name" value="SPRY_dom"/>
</dbReference>
<proteinExistence type="predicted"/>
<dbReference type="GO" id="GO:0000976">
    <property type="term" value="F:transcription cis-regulatory region binding"/>
    <property type="evidence" value="ECO:0000318"/>
    <property type="project" value="GO_Central"/>
</dbReference>
<dbReference type="Proteomes" id="UP000000768">
    <property type="component" value="Chromosome 8"/>
</dbReference>
<dbReference type="Gramene" id="KXG22815">
    <property type="protein sequence ID" value="KXG22815"/>
    <property type="gene ID" value="SORBI_3008G011400"/>
</dbReference>
<dbReference type="EMBL" id="CM000767">
    <property type="protein sequence ID" value="KXG22815.1"/>
    <property type="molecule type" value="Genomic_DNA"/>
</dbReference>
<reference evidence="5 6" key="1">
    <citation type="journal article" date="2009" name="Nature">
        <title>The Sorghum bicolor genome and the diversification of grasses.</title>
        <authorList>
            <person name="Paterson A.H."/>
            <person name="Bowers J.E."/>
            <person name="Bruggmann R."/>
            <person name="Dubchak I."/>
            <person name="Grimwood J."/>
            <person name="Gundlach H."/>
            <person name="Haberer G."/>
            <person name="Hellsten U."/>
            <person name="Mitros T."/>
            <person name="Poliakov A."/>
            <person name="Schmutz J."/>
            <person name="Spannagl M."/>
            <person name="Tang H."/>
            <person name="Wang X."/>
            <person name="Wicker T."/>
            <person name="Bharti A.K."/>
            <person name="Chapman J."/>
            <person name="Feltus F.A."/>
            <person name="Gowik U."/>
            <person name="Grigoriev I.V."/>
            <person name="Lyons E."/>
            <person name="Maher C.A."/>
            <person name="Martis M."/>
            <person name="Narechania A."/>
            <person name="Otillar R.P."/>
            <person name="Penning B.W."/>
            <person name="Salamov A.A."/>
            <person name="Wang Y."/>
            <person name="Zhang L."/>
            <person name="Carpita N.C."/>
            <person name="Freeling M."/>
            <person name="Gingle A.R."/>
            <person name="Hash C.T."/>
            <person name="Keller B."/>
            <person name="Klein P."/>
            <person name="Kresovich S."/>
            <person name="McCann M.C."/>
            <person name="Ming R."/>
            <person name="Peterson D.G."/>
            <person name="Mehboob-ur-Rahman"/>
            <person name="Ware D."/>
            <person name="Westhoff P."/>
            <person name="Mayer K.F."/>
            <person name="Messing J."/>
            <person name="Rokhsar D.S."/>
        </authorList>
    </citation>
    <scope>NUCLEOTIDE SEQUENCE [LARGE SCALE GENOMIC DNA]</scope>
    <source>
        <strain evidence="6">cv. BTx623</strain>
    </source>
</reference>
<dbReference type="OrthoDB" id="10266026at2759"/>
<organism evidence="5 6">
    <name type="scientific">Sorghum bicolor</name>
    <name type="common">Sorghum</name>
    <name type="synonym">Sorghum vulgare</name>
    <dbReference type="NCBI Taxonomy" id="4558"/>
    <lineage>
        <taxon>Eukaryota</taxon>
        <taxon>Viridiplantae</taxon>
        <taxon>Streptophyta</taxon>
        <taxon>Embryophyta</taxon>
        <taxon>Tracheophyta</taxon>
        <taxon>Spermatophyta</taxon>
        <taxon>Magnoliopsida</taxon>
        <taxon>Liliopsida</taxon>
        <taxon>Poales</taxon>
        <taxon>Poaceae</taxon>
        <taxon>PACMAD clade</taxon>
        <taxon>Panicoideae</taxon>
        <taxon>Andropogonodae</taxon>
        <taxon>Andropogoneae</taxon>
        <taxon>Sorghinae</taxon>
        <taxon>Sorghum</taxon>
    </lineage>
</organism>
<accession>A0A1B6PBI9</accession>
<dbReference type="eggNOG" id="KOG2626">
    <property type="taxonomic scope" value="Eukaryota"/>
</dbReference>
<evidence type="ECO:0000256" key="3">
    <source>
        <dbReference type="SAM" id="MobiDB-lite"/>
    </source>
</evidence>
<dbReference type="InterPro" id="IPR043136">
    <property type="entry name" value="B30.2/SPRY_sf"/>
</dbReference>
<dbReference type="OMA" id="MADIDMP"/>
<evidence type="ECO:0000313" key="6">
    <source>
        <dbReference type="Proteomes" id="UP000000768"/>
    </source>
</evidence>
<dbReference type="Gene3D" id="2.60.120.920">
    <property type="match status" value="1"/>
</dbReference>
<dbReference type="PANTHER" id="PTHR10598:SF0">
    <property type="entry name" value="SET1_ASH2 HISTONE METHYLTRANSFERASE COMPLEX SUBUNIT ASH2"/>
    <property type="match status" value="1"/>
</dbReference>
<dbReference type="STRING" id="4558.A0A1B6PBI9"/>
<comment type="subcellular location">
    <subcellularLocation>
        <location evidence="1">Nucleus</location>
    </subcellularLocation>
</comment>
<dbReference type="SMART" id="SM00449">
    <property type="entry name" value="SPRY"/>
    <property type="match status" value="1"/>
</dbReference>
<dbReference type="InterPro" id="IPR013320">
    <property type="entry name" value="ConA-like_dom_sf"/>
</dbReference>
<keyword evidence="6" id="KW-1185">Reference proteome</keyword>
<dbReference type="PANTHER" id="PTHR10598">
    <property type="entry name" value="SET1/ASH2 HISTONE METHYLTRANSFERASE COMPLEX SUBUNIT ASH2"/>
    <property type="match status" value="1"/>
</dbReference>
<protein>
    <recommendedName>
        <fullName evidence="4">B30.2/SPRY domain-containing protein</fullName>
    </recommendedName>
</protein>
<dbReference type="PROSITE" id="PS50188">
    <property type="entry name" value="B302_SPRY"/>
    <property type="match status" value="1"/>
</dbReference>
<dbReference type="AlphaFoldDB" id="A0A1B6PBI9"/>
<dbReference type="Pfam" id="PF00622">
    <property type="entry name" value="SPRY"/>
    <property type="match status" value="1"/>
</dbReference>
<feature type="compositionally biased region" description="Low complexity" evidence="3">
    <location>
        <begin position="114"/>
        <end position="134"/>
    </location>
</feature>
<reference evidence="6" key="2">
    <citation type="journal article" date="2018" name="Plant J.">
        <title>The Sorghum bicolor reference genome: improved assembly, gene annotations, a transcriptome atlas, and signatures of genome organization.</title>
        <authorList>
            <person name="McCormick R.F."/>
            <person name="Truong S.K."/>
            <person name="Sreedasyam A."/>
            <person name="Jenkins J."/>
            <person name="Shu S."/>
            <person name="Sims D."/>
            <person name="Kennedy M."/>
            <person name="Amirebrahimi M."/>
            <person name="Weers B.D."/>
            <person name="McKinley B."/>
            <person name="Mattison A."/>
            <person name="Morishige D.T."/>
            <person name="Grimwood J."/>
            <person name="Schmutz J."/>
            <person name="Mullet J.E."/>
        </authorList>
    </citation>
    <scope>NUCLEOTIDE SEQUENCE [LARGE SCALE GENOMIC DNA]</scope>
    <source>
        <strain evidence="6">cv. BTx623</strain>
    </source>
</reference>
<evidence type="ECO:0000259" key="4">
    <source>
        <dbReference type="PROSITE" id="PS50188"/>
    </source>
</evidence>
<dbReference type="SUPFAM" id="SSF49899">
    <property type="entry name" value="Concanavalin A-like lectins/glucanases"/>
    <property type="match status" value="1"/>
</dbReference>
<evidence type="ECO:0000256" key="1">
    <source>
        <dbReference type="ARBA" id="ARBA00004123"/>
    </source>
</evidence>
<name>A0A1B6PBI9_SORBI</name>
<dbReference type="InParanoid" id="A0A1B6PBI9"/>
<feature type="compositionally biased region" description="Low complexity" evidence="3">
    <location>
        <begin position="27"/>
        <end position="38"/>
    </location>
</feature>
<evidence type="ECO:0000256" key="2">
    <source>
        <dbReference type="ARBA" id="ARBA00023242"/>
    </source>
</evidence>
<gene>
    <name evidence="5" type="ORF">SORBI_3008G011400</name>
</gene>
<dbReference type="GO" id="GO:0048188">
    <property type="term" value="C:Set1C/COMPASS complex"/>
    <property type="evidence" value="ECO:0000318"/>
    <property type="project" value="GO_Central"/>
</dbReference>
<dbReference type="InterPro" id="IPR001870">
    <property type="entry name" value="B30.2/SPRY"/>
</dbReference>
<feature type="domain" description="B30.2/SPRY" evidence="4">
    <location>
        <begin position="121"/>
        <end position="335"/>
    </location>
</feature>